<sequence>MHQKSQSNSICQCNKYLRKISHGIIWSLETGFYHVGHFVGTFPVLTIALSFLVCGIASIGMVKFKETDITEKLWVPSYSRIQEEKKWMTENFPPDTRYAKVIAVENNILSPRSLNAMMDLYEKAISFHDNEYSYHHMCLRVARHCKVSSILEIWSYNKSAIAHLTYNDVIRDINQVKTSPLYHNKLDATTMLGQIQFDSRGQIMAAGAASMLFVLNDKEKMRPSALKWESEVIELVQKGHAHLQETYIYATRSFDDEGYGAVNDDINLLSVGICIVLIFVIVTLGRFNLIEHKLLLSLAGLLSVGMSIGFAYGLATTFDVIYGPVHALMPFLLLGIGVDDMFVIVEAWKNLTPEELKLPLPEQVAMTMKHAGVSVTVTSVTDIVAFAIGASTVIPGLSAFCIDAALGILALFILQSTFFVACLTLDQKRIAARRDAILCCLAYKSFEPNKCSQKNFLALAFENYIGPFLMKTPSKIIVMLVTVSLLGVNIYGFYHLKQDFDLTMYIPSNSYAHKFSKAQDKYFPNRGVDVNVYCGDIHYGSSQKILNNMLHRISTDPGVENGTVISWFPAFTTWIRSLNDSSLAMYNHYPYDEHEFDSLAITFIENTPVGHAFKRFVKFDKTTHPPVLKAMYFSLRHTSQPNSQAEIDAMEDLREITDNSGLPKGMCFPYCPQYLTYETNKVLQVELYRNLALAGACVFFVTLVLIANVLTSLIVFTCVIFTLVDVAGTMYFWGVTIDTASSILLTLCVGLAVDYSAHIGHTFMTVSGAKNERPVMALKEIGPAVFNGGFSTFLAFVLLANSNSYGFSLFFRVFFTVVLFGLFHGLVYLPVVLSWLGPEPYHTSSVHMSPRRQIEMDKASNGHVEGSKLLDQRGRVFTTRGKQSSINQGKQSFIVSADQVRLYSNQNGCQAVMVNIADVIDRNPDDVTRHQFPPRDGGYGGNWFIRRREFVSPKSWMCLDHPSCSELIIRSHSTSIITS</sequence>
<dbReference type="AlphaFoldDB" id="K1QGC6"/>
<dbReference type="HOGENOM" id="CLU_002359_4_0_1"/>
<protein>
    <submittedName>
        <fullName evidence="3">Patched domain-containing protein 3</fullName>
    </submittedName>
</protein>
<organism evidence="3">
    <name type="scientific">Magallana gigas</name>
    <name type="common">Pacific oyster</name>
    <name type="synonym">Crassostrea gigas</name>
    <dbReference type="NCBI Taxonomy" id="29159"/>
    <lineage>
        <taxon>Eukaryota</taxon>
        <taxon>Metazoa</taxon>
        <taxon>Spiralia</taxon>
        <taxon>Lophotrochozoa</taxon>
        <taxon>Mollusca</taxon>
        <taxon>Bivalvia</taxon>
        <taxon>Autobranchia</taxon>
        <taxon>Pteriomorphia</taxon>
        <taxon>Ostreida</taxon>
        <taxon>Ostreoidea</taxon>
        <taxon>Ostreidae</taxon>
        <taxon>Magallana</taxon>
    </lineage>
</organism>
<dbReference type="EMBL" id="JH818702">
    <property type="protein sequence ID" value="EKC30139.1"/>
    <property type="molecule type" value="Genomic_DNA"/>
</dbReference>
<evidence type="ECO:0000259" key="2">
    <source>
        <dbReference type="PROSITE" id="PS50156"/>
    </source>
</evidence>
<dbReference type="PROSITE" id="PS50156">
    <property type="entry name" value="SSD"/>
    <property type="match status" value="2"/>
</dbReference>
<evidence type="ECO:0000256" key="1">
    <source>
        <dbReference type="ARBA" id="ARBA00005585"/>
    </source>
</evidence>
<dbReference type="InterPro" id="IPR053958">
    <property type="entry name" value="HMGCR/SNAP/NPC1-like_SSD"/>
</dbReference>
<dbReference type="GO" id="GO:0016020">
    <property type="term" value="C:membrane"/>
    <property type="evidence" value="ECO:0007669"/>
    <property type="project" value="TreeGrafter"/>
</dbReference>
<dbReference type="InterPro" id="IPR051697">
    <property type="entry name" value="Patched_domain-protein"/>
</dbReference>
<dbReference type="SUPFAM" id="SSF82866">
    <property type="entry name" value="Multidrug efflux transporter AcrB transmembrane domain"/>
    <property type="match status" value="2"/>
</dbReference>
<name>K1QGC6_MAGGI</name>
<dbReference type="PANTHER" id="PTHR10796">
    <property type="entry name" value="PATCHED-RELATED"/>
    <property type="match status" value="1"/>
</dbReference>
<dbReference type="InterPro" id="IPR000731">
    <property type="entry name" value="SSD"/>
</dbReference>
<comment type="similarity">
    <text evidence="1">Belongs to the patched family.</text>
</comment>
<proteinExistence type="inferred from homology"/>
<evidence type="ECO:0000313" key="3">
    <source>
        <dbReference type="EMBL" id="EKC30139.1"/>
    </source>
</evidence>
<feature type="domain" description="SSD" evidence="2">
    <location>
        <begin position="719"/>
        <end position="835"/>
    </location>
</feature>
<dbReference type="Gene3D" id="1.20.1640.10">
    <property type="entry name" value="Multidrug efflux transporter AcrB transmembrane domain"/>
    <property type="match status" value="2"/>
</dbReference>
<dbReference type="PANTHER" id="PTHR10796:SF130">
    <property type="entry name" value="PATCHED DOMAIN-CONTAINING PROTEIN 3-LIKE PROTEIN"/>
    <property type="match status" value="1"/>
</dbReference>
<gene>
    <name evidence="3" type="ORF">CGI_10021963</name>
</gene>
<feature type="domain" description="SSD" evidence="2">
    <location>
        <begin position="265"/>
        <end position="425"/>
    </location>
</feature>
<dbReference type="Pfam" id="PF12349">
    <property type="entry name" value="Sterol-sensing"/>
    <property type="match status" value="1"/>
</dbReference>
<dbReference type="InParanoid" id="K1QGC6"/>
<reference evidence="3" key="1">
    <citation type="journal article" date="2012" name="Nature">
        <title>The oyster genome reveals stress adaptation and complexity of shell formation.</title>
        <authorList>
            <person name="Zhang G."/>
            <person name="Fang X."/>
            <person name="Guo X."/>
            <person name="Li L."/>
            <person name="Luo R."/>
            <person name="Xu F."/>
            <person name="Yang P."/>
            <person name="Zhang L."/>
            <person name="Wang X."/>
            <person name="Qi H."/>
            <person name="Xiong Z."/>
            <person name="Que H."/>
            <person name="Xie Y."/>
            <person name="Holland P.W."/>
            <person name="Paps J."/>
            <person name="Zhu Y."/>
            <person name="Wu F."/>
            <person name="Chen Y."/>
            <person name="Wang J."/>
            <person name="Peng C."/>
            <person name="Meng J."/>
            <person name="Yang L."/>
            <person name="Liu J."/>
            <person name="Wen B."/>
            <person name="Zhang N."/>
            <person name="Huang Z."/>
            <person name="Zhu Q."/>
            <person name="Feng Y."/>
            <person name="Mount A."/>
            <person name="Hedgecock D."/>
            <person name="Xu Z."/>
            <person name="Liu Y."/>
            <person name="Domazet-Loso T."/>
            <person name="Du Y."/>
            <person name="Sun X."/>
            <person name="Zhang S."/>
            <person name="Liu B."/>
            <person name="Cheng P."/>
            <person name="Jiang X."/>
            <person name="Li J."/>
            <person name="Fan D."/>
            <person name="Wang W."/>
            <person name="Fu W."/>
            <person name="Wang T."/>
            <person name="Wang B."/>
            <person name="Zhang J."/>
            <person name="Peng Z."/>
            <person name="Li Y."/>
            <person name="Li N."/>
            <person name="Wang J."/>
            <person name="Chen M."/>
            <person name="He Y."/>
            <person name="Tan F."/>
            <person name="Song X."/>
            <person name="Zheng Q."/>
            <person name="Huang R."/>
            <person name="Yang H."/>
            <person name="Du X."/>
            <person name="Chen L."/>
            <person name="Yang M."/>
            <person name="Gaffney P.M."/>
            <person name="Wang S."/>
            <person name="Luo L."/>
            <person name="She Z."/>
            <person name="Ming Y."/>
            <person name="Huang W."/>
            <person name="Zhang S."/>
            <person name="Huang B."/>
            <person name="Zhang Y."/>
            <person name="Qu T."/>
            <person name="Ni P."/>
            <person name="Miao G."/>
            <person name="Wang J."/>
            <person name="Wang Q."/>
            <person name="Steinberg C.E."/>
            <person name="Wang H."/>
            <person name="Li N."/>
            <person name="Qian L."/>
            <person name="Zhang G."/>
            <person name="Li Y."/>
            <person name="Yang H."/>
            <person name="Liu X."/>
            <person name="Wang J."/>
            <person name="Yin Y."/>
            <person name="Wang J."/>
        </authorList>
    </citation>
    <scope>NUCLEOTIDE SEQUENCE [LARGE SCALE GENOMIC DNA]</scope>
    <source>
        <strain evidence="3">05x7-T-G4-1.051#20</strain>
    </source>
</reference>
<accession>K1QGC6</accession>